<dbReference type="Pfam" id="PF01261">
    <property type="entry name" value="AP_endonuc_2"/>
    <property type="match status" value="1"/>
</dbReference>
<feature type="domain" description="Xylose isomerase-like TIM barrel" evidence="1">
    <location>
        <begin position="28"/>
        <end position="254"/>
    </location>
</feature>
<dbReference type="RefSeq" id="WP_015261318.1">
    <property type="nucleotide sequence ID" value="NC_019903.1"/>
</dbReference>
<keyword evidence="3" id="KW-1185">Reference proteome</keyword>
<dbReference type="eggNOG" id="COG1082">
    <property type="taxonomic scope" value="Bacteria"/>
</dbReference>
<accession>L0F548</accession>
<organism evidence="2 3">
    <name type="scientific">Desulfitobacterium dichloroeliminans (strain LMG P-21439 / DCA1)</name>
    <dbReference type="NCBI Taxonomy" id="871963"/>
    <lineage>
        <taxon>Bacteria</taxon>
        <taxon>Bacillati</taxon>
        <taxon>Bacillota</taxon>
        <taxon>Clostridia</taxon>
        <taxon>Eubacteriales</taxon>
        <taxon>Desulfitobacteriaceae</taxon>
        <taxon>Desulfitobacterium</taxon>
    </lineage>
</organism>
<protein>
    <submittedName>
        <fullName evidence="2">Sugar phosphate isomerase/epimerase</fullName>
    </submittedName>
</protein>
<name>L0F548_DESDL</name>
<dbReference type="AlphaFoldDB" id="L0F548"/>
<evidence type="ECO:0000313" key="2">
    <source>
        <dbReference type="EMBL" id="AGA68317.1"/>
    </source>
</evidence>
<reference evidence="3" key="1">
    <citation type="submission" date="2012-02" db="EMBL/GenBank/DDBJ databases">
        <title>Complete sequence of Desulfitobacterium dichloroeliminans LMG P-21439.</title>
        <authorList>
            <person name="Lucas S."/>
            <person name="Han J."/>
            <person name="Lapidus A."/>
            <person name="Cheng J.-F."/>
            <person name="Goodwin L."/>
            <person name="Pitluck S."/>
            <person name="Peters L."/>
            <person name="Ovchinnikova G."/>
            <person name="Teshima H."/>
            <person name="Detter J.C."/>
            <person name="Han C."/>
            <person name="Tapia R."/>
            <person name="Land M."/>
            <person name="Hauser L."/>
            <person name="Kyrpides N."/>
            <person name="Ivanova N."/>
            <person name="Pagani I."/>
            <person name="Kruse T."/>
            <person name="de Vos W.M."/>
            <person name="Boon N."/>
            <person name="Smidt H."/>
            <person name="Woyke T."/>
        </authorList>
    </citation>
    <scope>NUCLEOTIDE SEQUENCE [LARGE SCALE GENOMIC DNA]</scope>
    <source>
        <strain evidence="3">LMG P-21439 / DCA1</strain>
    </source>
</reference>
<dbReference type="InterPro" id="IPR050312">
    <property type="entry name" value="IolE/XylAMocC-like"/>
</dbReference>
<dbReference type="InterPro" id="IPR036237">
    <property type="entry name" value="Xyl_isomerase-like_sf"/>
</dbReference>
<dbReference type="HOGENOM" id="CLU_050006_8_1_9"/>
<dbReference type="SUPFAM" id="SSF51658">
    <property type="entry name" value="Xylose isomerase-like"/>
    <property type="match status" value="1"/>
</dbReference>
<dbReference type="EMBL" id="CP003344">
    <property type="protein sequence ID" value="AGA68317.1"/>
    <property type="molecule type" value="Genomic_DNA"/>
</dbReference>
<dbReference type="STRING" id="871963.Desdi_0792"/>
<dbReference type="PANTHER" id="PTHR12110">
    <property type="entry name" value="HYDROXYPYRUVATE ISOMERASE"/>
    <property type="match status" value="1"/>
</dbReference>
<evidence type="ECO:0000313" key="3">
    <source>
        <dbReference type="Proteomes" id="UP000010797"/>
    </source>
</evidence>
<dbReference type="Gene3D" id="3.20.20.150">
    <property type="entry name" value="Divalent-metal-dependent TIM barrel enzymes"/>
    <property type="match status" value="1"/>
</dbReference>
<dbReference type="KEGG" id="ddl:Desdi_0792"/>
<proteinExistence type="predicted"/>
<dbReference type="Proteomes" id="UP000010797">
    <property type="component" value="Chromosome"/>
</dbReference>
<dbReference type="OrthoDB" id="9786584at2"/>
<dbReference type="GO" id="GO:0016853">
    <property type="term" value="F:isomerase activity"/>
    <property type="evidence" value="ECO:0007669"/>
    <property type="project" value="UniProtKB-KW"/>
</dbReference>
<gene>
    <name evidence="2" type="ordered locus">Desdi_0792</name>
</gene>
<dbReference type="InterPro" id="IPR013022">
    <property type="entry name" value="Xyl_isomerase-like_TIM-brl"/>
</dbReference>
<keyword evidence="2" id="KW-0413">Isomerase</keyword>
<evidence type="ECO:0000259" key="1">
    <source>
        <dbReference type="Pfam" id="PF01261"/>
    </source>
</evidence>
<sequence length="278" mass="31101">MKLAYTISGPDTQAKYLAYRGELEDMLASLHEIGYQGVELFVRDPREIDLRKLGQLLELNHLELAALGTGPMVSEDQLRFTSLDGTIRNEAMTRAKAAIDLAARFGSQVNVGKLRGDIVQGDEAHTGRLRDRAIKELCDYAATKNVLITIEPQCRFAINNLKSTQEALAWLQEQQLPNLYLMLDVFHMNIEDKSIAASLIEAKNQTIHVHLADNHRGVPGTGALNFPEIIRVLKALGYDRYLSMEIEQTPSCYEAAAKAYTYIQKLIDDDGVIIEKVK</sequence>
<dbReference type="PANTHER" id="PTHR12110:SF21">
    <property type="entry name" value="XYLOSE ISOMERASE-LIKE TIM BARREL DOMAIN-CONTAINING PROTEIN"/>
    <property type="match status" value="1"/>
</dbReference>